<dbReference type="Proteomes" id="UP000033736">
    <property type="component" value="Unassembled WGS sequence"/>
</dbReference>
<comment type="caution">
    <text evidence="1">The sequence shown here is derived from an EMBL/GenBank/DDBJ whole genome shotgun (WGS) entry which is preliminary data.</text>
</comment>
<organism evidence="1 2">
    <name type="scientific">Rickettsia argasii T170-B</name>
    <dbReference type="NCBI Taxonomy" id="1268837"/>
    <lineage>
        <taxon>Bacteria</taxon>
        <taxon>Pseudomonadati</taxon>
        <taxon>Pseudomonadota</taxon>
        <taxon>Alphaproteobacteria</taxon>
        <taxon>Rickettsiales</taxon>
        <taxon>Rickettsiaceae</taxon>
        <taxon>Rickettsieae</taxon>
        <taxon>Rickettsia</taxon>
        <taxon>spotted fever group</taxon>
    </lineage>
</organism>
<sequence length="53" mass="5900">MEMSKAHVLQECLSSDQTIYVDNDFLRLENLLVFGGTSSLVTKVASVPSKLKR</sequence>
<name>A0A0F3RC87_9RICK</name>
<dbReference type="PATRIC" id="fig|1268837.3.peg.604"/>
<accession>A0A0F3RC87</accession>
<reference evidence="1 2" key="1">
    <citation type="submission" date="2015-01" db="EMBL/GenBank/DDBJ databases">
        <title>Genome Sequencing of Rickettsiales /home/snadendla/prok_pipe/test/illegal_ec_num.txt.</title>
        <authorList>
            <person name="Daugherty S.C."/>
            <person name="Su Q."/>
            <person name="Abolude K."/>
            <person name="Beier-Sexton M."/>
            <person name="Carlyon J.A."/>
            <person name="Carter R."/>
            <person name="Day N.P."/>
            <person name="Dumler S.J."/>
            <person name="Dyachenko V."/>
            <person name="Godinez A."/>
            <person name="Kurtti T.J."/>
            <person name="Lichay M."/>
            <person name="Mullins K.E."/>
            <person name="Ott S."/>
            <person name="Pappas-Brown V."/>
            <person name="Paris D.H."/>
            <person name="Patel P."/>
            <person name="Richards A.L."/>
            <person name="Sadzewicz L."/>
            <person name="Sears K."/>
            <person name="Seidman D."/>
            <person name="Sengamalay N."/>
            <person name="Stenos J."/>
            <person name="Tallon L.J."/>
            <person name="Vincent G."/>
            <person name="Fraser C.M."/>
            <person name="Munderloh U."/>
            <person name="Dunning-Hotopp J.C."/>
        </authorList>
    </citation>
    <scope>NUCLEOTIDE SEQUENCE [LARGE SCALE GENOMIC DNA]</scope>
    <source>
        <strain evidence="1 2">T170-B</strain>
    </source>
</reference>
<protein>
    <submittedName>
        <fullName evidence="1">Uncharacterized protein</fullName>
    </submittedName>
</protein>
<evidence type="ECO:0000313" key="1">
    <source>
        <dbReference type="EMBL" id="KJW03712.1"/>
    </source>
</evidence>
<gene>
    <name evidence="1" type="ORF">RAT170B_1690</name>
</gene>
<keyword evidence="2" id="KW-1185">Reference proteome</keyword>
<evidence type="ECO:0000313" key="2">
    <source>
        <dbReference type="Proteomes" id="UP000033736"/>
    </source>
</evidence>
<dbReference type="AlphaFoldDB" id="A0A0F3RC87"/>
<proteinExistence type="predicted"/>
<dbReference type="EMBL" id="LAOQ01000016">
    <property type="protein sequence ID" value="KJW03712.1"/>
    <property type="molecule type" value="Genomic_DNA"/>
</dbReference>